<comment type="caution">
    <text evidence="2">The sequence shown here is derived from an EMBL/GenBank/DDBJ whole genome shotgun (WGS) entry which is preliminary data.</text>
</comment>
<dbReference type="EMBL" id="MLFK01000005">
    <property type="protein sequence ID" value="OIV42623.1"/>
    <property type="molecule type" value="Genomic_DNA"/>
</dbReference>
<dbReference type="OrthoDB" id="1098070at2"/>
<dbReference type="InterPro" id="IPR007712">
    <property type="entry name" value="RelE/ParE_toxin"/>
</dbReference>
<evidence type="ECO:0000313" key="2">
    <source>
        <dbReference type="EMBL" id="OIV42623.1"/>
    </source>
</evidence>
<sequence length="96" mass="11515">MKIVWSEKAKYTFYNIRNYLEQFWSQSIAQKFIKDVLHILDLLGKNTLLGKYNSSLECREIIISRHVTLYYQIGKDYIELITFHNSRQKPLNTIDL</sequence>
<evidence type="ECO:0000256" key="1">
    <source>
        <dbReference type="ARBA" id="ARBA00022649"/>
    </source>
</evidence>
<keyword evidence="3" id="KW-1185">Reference proteome</keyword>
<evidence type="ECO:0000313" key="3">
    <source>
        <dbReference type="Proteomes" id="UP000182826"/>
    </source>
</evidence>
<evidence type="ECO:0008006" key="4">
    <source>
        <dbReference type="Google" id="ProtNLM"/>
    </source>
</evidence>
<dbReference type="Pfam" id="PF05016">
    <property type="entry name" value="ParE_toxin"/>
    <property type="match status" value="1"/>
</dbReference>
<keyword evidence="1" id="KW-1277">Toxin-antitoxin system</keyword>
<accession>A0A1J7BVA5</accession>
<dbReference type="RefSeq" id="WP_071635914.1">
    <property type="nucleotide sequence ID" value="NZ_MLFK01000005.1"/>
</dbReference>
<dbReference type="Gene3D" id="3.30.2310.20">
    <property type="entry name" value="RelE-like"/>
    <property type="match status" value="1"/>
</dbReference>
<dbReference type="InterPro" id="IPR035093">
    <property type="entry name" value="RelE/ParE_toxin_dom_sf"/>
</dbReference>
<organism evidence="2 3">
    <name type="scientific">Flavobacterium johnsoniae</name>
    <name type="common">Cytophaga johnsonae</name>
    <dbReference type="NCBI Taxonomy" id="986"/>
    <lineage>
        <taxon>Bacteria</taxon>
        <taxon>Pseudomonadati</taxon>
        <taxon>Bacteroidota</taxon>
        <taxon>Flavobacteriia</taxon>
        <taxon>Flavobacteriales</taxon>
        <taxon>Flavobacteriaceae</taxon>
        <taxon>Flavobacterium</taxon>
    </lineage>
</organism>
<proteinExistence type="predicted"/>
<reference evidence="2 3" key="1">
    <citation type="submission" date="2016-10" db="EMBL/GenBank/DDBJ databases">
        <title>Draft Genome Sequence of Rhizobacteria Flavobacterium johnsoniae CI04.</title>
        <authorList>
            <person name="Bravo J.I."/>
            <person name="Lozano G.L."/>
            <person name="Handelsman J."/>
        </authorList>
    </citation>
    <scope>NUCLEOTIDE SEQUENCE [LARGE SCALE GENOMIC DNA]</scope>
    <source>
        <strain evidence="2 3">CI04</strain>
    </source>
</reference>
<name>A0A1J7BVA5_FLAJO</name>
<protein>
    <recommendedName>
        <fullName evidence="4">Type II toxin-antitoxin system RelE/ParE family toxin</fullName>
    </recommendedName>
</protein>
<dbReference type="AlphaFoldDB" id="A0A1J7BVA5"/>
<gene>
    <name evidence="2" type="ORF">BKM63_07045</name>
</gene>
<dbReference type="Proteomes" id="UP000182826">
    <property type="component" value="Unassembled WGS sequence"/>
</dbReference>